<proteinExistence type="predicted"/>
<evidence type="ECO:0000313" key="2">
    <source>
        <dbReference type="Proteomes" id="UP001341840"/>
    </source>
</evidence>
<dbReference type="EMBL" id="JASCZI010272689">
    <property type="protein sequence ID" value="MED6223193.1"/>
    <property type="molecule type" value="Genomic_DNA"/>
</dbReference>
<name>A0ABU6ZMG6_9FABA</name>
<gene>
    <name evidence="1" type="ORF">PIB30_071552</name>
</gene>
<organism evidence="1 2">
    <name type="scientific">Stylosanthes scabra</name>
    <dbReference type="NCBI Taxonomy" id="79078"/>
    <lineage>
        <taxon>Eukaryota</taxon>
        <taxon>Viridiplantae</taxon>
        <taxon>Streptophyta</taxon>
        <taxon>Embryophyta</taxon>
        <taxon>Tracheophyta</taxon>
        <taxon>Spermatophyta</taxon>
        <taxon>Magnoliopsida</taxon>
        <taxon>eudicotyledons</taxon>
        <taxon>Gunneridae</taxon>
        <taxon>Pentapetalae</taxon>
        <taxon>rosids</taxon>
        <taxon>fabids</taxon>
        <taxon>Fabales</taxon>
        <taxon>Fabaceae</taxon>
        <taxon>Papilionoideae</taxon>
        <taxon>50 kb inversion clade</taxon>
        <taxon>dalbergioids sensu lato</taxon>
        <taxon>Dalbergieae</taxon>
        <taxon>Pterocarpus clade</taxon>
        <taxon>Stylosanthes</taxon>
    </lineage>
</organism>
<dbReference type="Proteomes" id="UP001341840">
    <property type="component" value="Unassembled WGS sequence"/>
</dbReference>
<protein>
    <submittedName>
        <fullName evidence="1">Uncharacterized protein</fullName>
    </submittedName>
</protein>
<accession>A0ABU6ZMG6</accession>
<comment type="caution">
    <text evidence="1">The sequence shown here is derived from an EMBL/GenBank/DDBJ whole genome shotgun (WGS) entry which is preliminary data.</text>
</comment>
<evidence type="ECO:0000313" key="1">
    <source>
        <dbReference type="EMBL" id="MED6223193.1"/>
    </source>
</evidence>
<keyword evidence="2" id="KW-1185">Reference proteome</keyword>
<reference evidence="1 2" key="1">
    <citation type="journal article" date="2023" name="Plants (Basel)">
        <title>Bridging the Gap: Combining Genomics and Transcriptomics Approaches to Understand Stylosanthes scabra, an Orphan Legume from the Brazilian Caatinga.</title>
        <authorList>
            <person name="Ferreira-Neto J.R.C."/>
            <person name="da Silva M.D."/>
            <person name="Binneck E."/>
            <person name="de Melo N.F."/>
            <person name="da Silva R.H."/>
            <person name="de Melo A.L.T.M."/>
            <person name="Pandolfi V."/>
            <person name="Bustamante F.O."/>
            <person name="Brasileiro-Vidal A.C."/>
            <person name="Benko-Iseppon A.M."/>
        </authorList>
    </citation>
    <scope>NUCLEOTIDE SEQUENCE [LARGE SCALE GENOMIC DNA]</scope>
    <source>
        <tissue evidence="1">Leaves</tissue>
    </source>
</reference>
<sequence>MASMNDVAGKCKKVEGSNRGVDEGERIVGSNYFIDDTTNRELGSVKNCMRKQSVDGVELMTEMEGFEEGACNKEATNGLNILIFHTVLEGPTNCGIQKQKRRMYESYNTKWAIGGRYK</sequence>